<reference evidence="1 2" key="1">
    <citation type="submission" date="2018-08" db="EMBL/GenBank/DDBJ databases">
        <title>Recombination of ecologically and evolutionarily significant loci maintains genetic cohesion in the Pseudomonas syringae species complex.</title>
        <authorList>
            <person name="Dillon M."/>
            <person name="Thakur S."/>
            <person name="Almeida R.N.D."/>
            <person name="Weir B.S."/>
            <person name="Guttman D.S."/>
        </authorList>
    </citation>
    <scope>NUCLEOTIDE SEQUENCE [LARGE SCALE GENOMIC DNA]</scope>
    <source>
        <strain evidence="1 2">ICMP 4324</strain>
    </source>
</reference>
<dbReference type="AlphaFoldDB" id="A0A3M4YKW0"/>
<name>A0A3M4YKW0_PSESG</name>
<proteinExistence type="predicted"/>
<organism evidence="1 2">
    <name type="scientific">Pseudomonas savastanoi pv. glycinea</name>
    <name type="common">Pseudomonas syringae pv. glycinea</name>
    <dbReference type="NCBI Taxonomy" id="318"/>
    <lineage>
        <taxon>Bacteria</taxon>
        <taxon>Pseudomonadati</taxon>
        <taxon>Pseudomonadota</taxon>
        <taxon>Gammaproteobacteria</taxon>
        <taxon>Pseudomonadales</taxon>
        <taxon>Pseudomonadaceae</taxon>
        <taxon>Pseudomonas</taxon>
    </lineage>
</organism>
<evidence type="ECO:0008006" key="3">
    <source>
        <dbReference type="Google" id="ProtNLM"/>
    </source>
</evidence>
<dbReference type="EMBL" id="RBON01000116">
    <property type="protein sequence ID" value="RMM70511.1"/>
    <property type="molecule type" value="Genomic_DNA"/>
</dbReference>
<evidence type="ECO:0000313" key="2">
    <source>
        <dbReference type="Proteomes" id="UP000276829"/>
    </source>
</evidence>
<gene>
    <name evidence="1" type="ORF">ALQ73_101453</name>
</gene>
<dbReference type="RefSeq" id="WP_003380662.1">
    <property type="nucleotide sequence ID" value="NZ_RBON01000116.1"/>
</dbReference>
<accession>A0A3M4YKW0</accession>
<protein>
    <recommendedName>
        <fullName evidence="3">Addiction module antidote protein</fullName>
    </recommendedName>
</protein>
<evidence type="ECO:0000313" key="1">
    <source>
        <dbReference type="EMBL" id="RMM70511.1"/>
    </source>
</evidence>
<sequence>MKDRSHDEVMTRYFRANPAYAEELLAEVCRNGDIAERQVLLRQLQGEAGQSCVVTDSLRRREHE</sequence>
<dbReference type="Proteomes" id="UP000276829">
    <property type="component" value="Unassembled WGS sequence"/>
</dbReference>
<comment type="caution">
    <text evidence="1">The sequence shown here is derived from an EMBL/GenBank/DDBJ whole genome shotgun (WGS) entry which is preliminary data.</text>
</comment>